<sequence length="126" mass="13171">MKIAPIVATFMVAATAYGAALPSADMIEAAKIDARQEAVYLGQVFPAGSEVGQRLQVFEGFNSIAFGFTIGAVELVAGVCSLFSARKASDLIECDLNTKVADVFAGDARFVASPEEPIACLFCSPD</sequence>
<proteinExistence type="predicted"/>
<name>A0AA39ZRU9_9PEZI</name>
<comment type="caution">
    <text evidence="2">The sequence shown here is derived from an EMBL/GenBank/DDBJ whole genome shotgun (WGS) entry which is preliminary data.</text>
</comment>
<feature type="chain" id="PRO_5041309156" evidence="1">
    <location>
        <begin position="21"/>
        <end position="126"/>
    </location>
</feature>
<protein>
    <submittedName>
        <fullName evidence="2">Uncharacterized protein</fullName>
    </submittedName>
</protein>
<gene>
    <name evidence="2" type="ORF">B0H67DRAFT_595536</name>
</gene>
<keyword evidence="3" id="KW-1185">Reference proteome</keyword>
<keyword evidence="1" id="KW-0732">Signal</keyword>
<reference evidence="2" key="1">
    <citation type="submission" date="2023-06" db="EMBL/GenBank/DDBJ databases">
        <title>Genome-scale phylogeny and comparative genomics of the fungal order Sordariales.</title>
        <authorList>
            <consortium name="Lawrence Berkeley National Laboratory"/>
            <person name="Hensen N."/>
            <person name="Bonometti L."/>
            <person name="Westerberg I."/>
            <person name="Brannstrom I.O."/>
            <person name="Guillou S."/>
            <person name="Cros-Aarteil S."/>
            <person name="Calhoun S."/>
            <person name="Haridas S."/>
            <person name="Kuo A."/>
            <person name="Mondo S."/>
            <person name="Pangilinan J."/>
            <person name="Riley R."/>
            <person name="Labutti K."/>
            <person name="Andreopoulos B."/>
            <person name="Lipzen A."/>
            <person name="Chen C."/>
            <person name="Yanf M."/>
            <person name="Daum C."/>
            <person name="Ng V."/>
            <person name="Clum A."/>
            <person name="Steindorff A."/>
            <person name="Ohm R."/>
            <person name="Martin F."/>
            <person name="Silar P."/>
            <person name="Natvig D."/>
            <person name="Lalanne C."/>
            <person name="Gautier V."/>
            <person name="Ament-Velasquez S.L."/>
            <person name="Kruys A."/>
            <person name="Hutchinson M.I."/>
            <person name="Powell A.J."/>
            <person name="Barry K."/>
            <person name="Miller A.N."/>
            <person name="Grigoriev I.V."/>
            <person name="Debuchy R."/>
            <person name="Gladieux P."/>
            <person name="Thoren M.H."/>
            <person name="Johannesson H."/>
        </authorList>
    </citation>
    <scope>NUCLEOTIDE SEQUENCE</scope>
    <source>
        <strain evidence="2">SMH4607-1</strain>
    </source>
</reference>
<evidence type="ECO:0000313" key="3">
    <source>
        <dbReference type="Proteomes" id="UP001172102"/>
    </source>
</evidence>
<dbReference type="Proteomes" id="UP001172102">
    <property type="component" value="Unassembled WGS sequence"/>
</dbReference>
<dbReference type="EMBL" id="JAUKUA010000009">
    <property type="protein sequence ID" value="KAK0702354.1"/>
    <property type="molecule type" value="Genomic_DNA"/>
</dbReference>
<feature type="signal peptide" evidence="1">
    <location>
        <begin position="1"/>
        <end position="20"/>
    </location>
</feature>
<dbReference type="AlphaFoldDB" id="A0AA39ZRU9"/>
<organism evidence="2 3">
    <name type="scientific">Lasiosphaeris hirsuta</name>
    <dbReference type="NCBI Taxonomy" id="260670"/>
    <lineage>
        <taxon>Eukaryota</taxon>
        <taxon>Fungi</taxon>
        <taxon>Dikarya</taxon>
        <taxon>Ascomycota</taxon>
        <taxon>Pezizomycotina</taxon>
        <taxon>Sordariomycetes</taxon>
        <taxon>Sordariomycetidae</taxon>
        <taxon>Sordariales</taxon>
        <taxon>Lasiosphaeriaceae</taxon>
        <taxon>Lasiosphaeris</taxon>
    </lineage>
</organism>
<evidence type="ECO:0000256" key="1">
    <source>
        <dbReference type="SAM" id="SignalP"/>
    </source>
</evidence>
<accession>A0AA39ZRU9</accession>
<evidence type="ECO:0000313" key="2">
    <source>
        <dbReference type="EMBL" id="KAK0702354.1"/>
    </source>
</evidence>